<sequence>MKNMSSDEDVPAASKPSHLIGKKENIIKARRVVKSIGGRDVLVIYHQGHFYAIDARCYHSGGPLQEGDIEDFDGRTCIVCPWHKYKITLAEGEGLYQAVDPTVKPLKPTWCSKGMDTVSMILRLIITLYVTCSLEMQSLSHAQTVNQEMLGLNTWRAMLPTYMDEKANNFNQGQANGKSFKYLISIKINASREMIQDRLRTLLQGRSFSYGIGQNVTITNVNPNKTQPLKLFKYKTDLKITASRETVIDQMRDMIREQKFPMCIKKGMEISSASITTVCLSNLSKTECKCENQYIWSSEQCSIHGVCGSIQNNTCGCITSLPTDGTFCHLAPARLKSFRYTIDININASREAVINQMKVMIREQNFMCIKKGVKISSANITTVCLSNISNTECRCENQYIWPSEQCSKHGVCGLSQNNTCGCITSLPTDGMFCWRSTAPLKPFKFSIDIKINVSREAVIERLKAIIKKQKFPMCIKKGMEISSGNITTVCLSNLNKSECSCENQYIWSSDQCSKHGVCGSSQNNTCGCINSLPTDGSFCRPPKAPLKLFRYTIDMKINASREAVIDHLRSVIRTQKFPMCIRKEMKISSANITTVCLSSLNKSECSCENQYIWFSEQCSNHGNRTCGCITSPLTDGSFCQPQPAKLKSFRYTIDLKINSSREAVITHFRALINRQKFPMCIRKGMKISSTNITTVCLSNSSKTECSCENQYIWSSEQCSKHGVCDLSQNNTCGCITSLPTDGMFCNVPPAQLKSFRYTINMKLNASTKAVINQLKAMIREQKFRKCIKKGVKISSSNITTVCLSNSSRTECSCENQYSWSSDQCSKYGVCGPSQNNTCGCINSLPTNGMFCRPPTAPLKSFRYTIDMKVNASKKSVIKRLKAIISGQKFSLCFKKGMSISTANITTVCFSNSSQTKCKCENQYIWSSEQCSKHGICDPSQNNTCGCITSLPTDGIFCRPQPARLQSFRYTIDMKINASREAVIDSLRTLTHGQTFSKCVKKEIKIPSTKITTVCLSSLNKTECTCENQYIWSSEQCSKQGVCGPSQNITCGCITSLPTDGSFCRPPSAYMKSFRYTIDIKVNASNKAVIDRLRAMISGQKFPMCVKKGMKISSTNITTVCVSNMSETECSCENQYIWSSEQCSKHGACGSSQNNKCGCINSLPTDGTNCHPPPTPLKSFRYTIDIKVNASNKAVINRLRAMISEQKFPMCVKKGMKISSTNITTVCFLNSSKTECRCENQYIWSSEQCSKHGVCGPNQNNTCGCITSLPTDGTTCHPAPAPLKAFRYTIDIKVNASEKAVINRLKAIICGQKLPVCVKKGMKISSTNTTTVCLSNSSMTQNNTCRCITSIPTNGIFCQPPRAQLKSFRYTIDIKINASRGFGVDCLKVLINGQKFPMCVRKGMKISSANITTVCLSSLNKTECRCENQYIWSSDQCSKYGVCGSIQNNTCGCITSLPTDRSFCHPAPAPPLRLFRYTIDIKINASRDVVIDRLRTLIHGPIFPICVKKEMKISSTNVTTVCFSNSSQTKCICENQYIWSSEQCSKHRVCGSGQNNTCGCITSLPIDGPFCRPPRAQLKSFRYTIDIKINSSREVVIDHLRALVFGRKFPVCVSEGMKISSINITTAPLKSFRYTIDIKVNASNKAVINCLRAIISEQKFPMCVKKGMKISSTNITTVCFSNSSHTQCKCENQYIWSSEQCSKHGFCGSSQNNTCGCITSLPTDGSFCRPPPAAPLRLFRYTIDIKINASRDVVIDHLRALIHGSNFPVCVKKEMKISSANITTVCFLNLSKTECSCENQYIWSSEQCSKYGVCGPGQNNTCGCITSLPTNGSFCQPPPAQLKSFRYTIDIKVNASKDVVMDRIRALSNGQQFPMCVNNGMKLLSANITTVCLSSLNKTECSCENQYIWSSEQCSKHGIGGPNQNNTCGCITSLPADGTTCHPAPAPLKSFRYTIDIKVNASEKAVIDRLRAMIIGQKFPMCIKKGMKISSTNITTVCFSNSSQTECSCENQYIWSSEQCSKHGVCGSIQNNTCGCITSLPTNVSFCQPRPAQQKSFSYTIDIKINASRDVVIDQLRALIQEKNFPMCIKKGVNISSANITTVCFSNSSKTECSCENQYIWSSEQCSKHGYCGLNQNHTCGCITSLPTDGSFCRPLRAQLKLFRYTIDIKINVSKEVVIDRLRTLIHRQKFPTCAREGMKISSVNITTVCLSSLNKTKCSCENQYIWSSEQCSKHGVCGTDQNNTCGCITSLPTDGSFCRPPSAYMKSFRYTIDIKVNASNKAVIDRLRAMISGPKFPMCVKKGMKISSTNITTVCLSNMSKTECSCENQYIWSSDQCSKYAFCGSSQNTRCGCITSLPTDGSFCRPQPAYLKSFRYTIEIKANTLRKAVIDQLKAMINGQKFPICVKKDMKISSANITTVCLSNSSKTECRCENQYIWSSEQCSKHGVCGPNQNNTCGCITSLPTDGTTCHPAPAPLKSFRYTIDIKVNASEKAVIDRLRAMISGQKLPMCIKKGMKISSTNITTVCLSSPSKTECSCENQYIWSSEQCSKHGVCDYSQNNTCGCITSLPTDRSFCRPPPAYMKSFRYTIYIKVNASNKAVIDRLRAMISGPKFPMCVKKGIKISSTNITTVCLSNMSKTECSCENQYIWSSDQCFKYAVCGSSQNTRCGCITSLFSTDGSFCRPQPAYLKSFRYTIEIKANTLRKAVIDQLKAMINGQKSPICVKKDMKISSANITTVCLSNSSKTECRCENQYIWSSEQCSKHGVCGPIQNNTCGCITSLPTDGTTCHPAPAPLKSFRYTIDIKVNASEKAVIDRLRAMISGQKLPMCIKKGMKISSTNITTVCLSSASKTECSCENQYIWSSEQCSKHGVCDYSQNNTCGCITSLPTDRSFCRPPRAQRKSFRYTIDIKMNASRDVVIDHLRALVHGQKIPVCVREHMKISSANITTVCLSSASRTECSCENQYIWSSEQSSKYVVCGLSQNNTCGCITSLPTDGSFCRPQPAYLKSFRYTIDIKVNASRKAVIDRLKAMINGQKFPICAEKGMKISSANITTGERIMSRVNYFYMFLSPGLLSICVNTQFST</sequence>
<dbReference type="OMA" id="ISIAIWY"/>
<dbReference type="GO" id="GO:0051537">
    <property type="term" value="F:2 iron, 2 sulfur cluster binding"/>
    <property type="evidence" value="ECO:0000318"/>
    <property type="project" value="GO_Central"/>
</dbReference>
<dbReference type="Bgee" id="ENSDARG00000042159">
    <property type="expression patterns" value="Expressed in swim bladder and 19 other cell types or tissues"/>
</dbReference>
<protein>
    <submittedName>
        <fullName evidence="2">Uncharacterized protein</fullName>
    </submittedName>
</protein>
<dbReference type="FunFam" id="2.102.10.10:FF:000009">
    <property type="entry name" value="Rieske Fe-S domain containing"/>
    <property type="match status" value="1"/>
</dbReference>
<gene>
    <name evidence="2" type="primary">LOC559859</name>
</gene>
<dbReference type="InterPro" id="IPR054716">
    <property type="entry name" value="Sol_Rieske_ferrdox_dom"/>
</dbReference>
<evidence type="ECO:0000313" key="2">
    <source>
        <dbReference type="RefSeq" id="XP_688339.3"/>
    </source>
</evidence>
<dbReference type="PRO" id="PR:E7FFN7"/>
<dbReference type="PROSITE" id="PS51296">
    <property type="entry name" value="RIESKE"/>
    <property type="match status" value="1"/>
</dbReference>
<dbReference type="SUPFAM" id="SSF50022">
    <property type="entry name" value="ISP domain"/>
    <property type="match status" value="1"/>
</dbReference>
<dbReference type="GO" id="GO:0046872">
    <property type="term" value="F:metal ion binding"/>
    <property type="evidence" value="ECO:0007669"/>
    <property type="project" value="UniProtKB-KW"/>
</dbReference>
<dbReference type="PANTHER" id="PTHR21496:SF16">
    <property type="entry name" value="RIESKE DOMAIN-CONTAINING PROTEIN-LIKE"/>
    <property type="match status" value="1"/>
</dbReference>
<dbReference type="Pfam" id="PF22543">
    <property type="entry name" value="Rieske_4"/>
    <property type="match status" value="1"/>
</dbReference>
<dbReference type="Gene3D" id="2.102.10.10">
    <property type="entry name" value="Rieske [2Fe-2S] iron-sulphur domain"/>
    <property type="match status" value="1"/>
</dbReference>
<accession>A0ACD6B5V9</accession>
<dbReference type="PANTHER" id="PTHR21496">
    <property type="entry name" value="FERREDOXIN-RELATED"/>
    <property type="match status" value="1"/>
</dbReference>
<dbReference type="eggNOG" id="ENOG502S06W">
    <property type="taxonomic scope" value="Eukaryota"/>
</dbReference>
<evidence type="ECO:0000313" key="1">
    <source>
        <dbReference type="Proteomes" id="UP000000437"/>
    </source>
</evidence>
<dbReference type="InterPro" id="IPR017941">
    <property type="entry name" value="Rieske_2Fe-2S"/>
</dbReference>
<dbReference type="CDD" id="cd03467">
    <property type="entry name" value="Rieske"/>
    <property type="match status" value="1"/>
</dbReference>
<dbReference type="KEGG" id="dre:559859"/>
<dbReference type="OrthoDB" id="426882at2759"/>
<dbReference type="PaxDb" id="7955-ENSDARP00000061791"/>
<dbReference type="Proteomes" id="UP000000437">
    <property type="component" value="Chromosome 8"/>
</dbReference>
<name>A0ACD6B5V9_DANRE</name>
<keyword evidence="1" id="KW-1185">Reference proteome</keyword>
<organism evidence="1 2">
    <name type="scientific">Danio rerio</name>
    <name type="common">Zebrafish</name>
    <name type="synonym">Brachydanio rerio</name>
    <dbReference type="NCBI Taxonomy" id="7955"/>
    <lineage>
        <taxon>Eukaryota</taxon>
        <taxon>Metazoa</taxon>
        <taxon>Chordata</taxon>
        <taxon>Craniata</taxon>
        <taxon>Vertebrata</taxon>
        <taxon>Euteleostomi</taxon>
        <taxon>Actinopterygii</taxon>
        <taxon>Neopterygii</taxon>
        <taxon>Teleostei</taxon>
        <taxon>Ostariophysi</taxon>
        <taxon>Cypriniformes</taxon>
        <taxon>Danionidae</taxon>
        <taxon>Danioninae</taxon>
        <taxon>Danio</taxon>
    </lineage>
</organism>
<dbReference type="InterPro" id="IPR036922">
    <property type="entry name" value="Rieske_2Fe-2S_sf"/>
</dbReference>
<dbReference type="GeneTree" id="ENSGT00390000018225"/>
<dbReference type="RefSeq" id="XP_688339.3">
    <property type="nucleotide sequence ID" value="XM_683247.7"/>
</dbReference>
<reference evidence="2" key="1">
    <citation type="submission" date="2025-08" db="UniProtKB">
        <authorList>
            <consortium name="RefSeq"/>
        </authorList>
    </citation>
    <scope>IDENTIFICATION</scope>
    <source>
        <strain evidence="2">Tuebingen</strain>
        <tissue evidence="2">Fibroblasts and whole tissue</tissue>
    </source>
</reference>
<proteinExistence type="predicted"/>